<dbReference type="RefSeq" id="WP_114592371.1">
    <property type="nucleotide sequence ID" value="NZ_CP031165.1"/>
</dbReference>
<evidence type="ECO:0000313" key="1">
    <source>
        <dbReference type="EMBL" id="AXV07954.1"/>
    </source>
</evidence>
<sequence>MPTVTLLRHGQASFGAADYDNLSELGHQQAGVAADTLADRGLRNPVVASGTLRRQRDTAAPVARRFGVDDIRVDPRWNEYDHVAMVEHAVTASGRSMPTGEREFQAVLDTALSRWVTDDAADGWRAFSGGAVAALEELVEGLEPGRDAVVATSGGVIAAIAAHLLRGGADTVVALNRVVVNAAFTTLLAGRSGLSLLGFNDHAHFTGERSGQRTYR</sequence>
<dbReference type="InterPro" id="IPR029033">
    <property type="entry name" value="His_PPase_superfam"/>
</dbReference>
<dbReference type="EMBL" id="CP031165">
    <property type="protein sequence ID" value="AXV07954.1"/>
    <property type="molecule type" value="Genomic_DNA"/>
</dbReference>
<proteinExistence type="predicted"/>
<dbReference type="SMART" id="SM00855">
    <property type="entry name" value="PGAM"/>
    <property type="match status" value="1"/>
</dbReference>
<dbReference type="OrthoDB" id="280692at2"/>
<keyword evidence="2" id="KW-1185">Reference proteome</keyword>
<dbReference type="AlphaFoldDB" id="A0A346Y0F7"/>
<protein>
    <submittedName>
        <fullName evidence="1">Phosphoglycerate mutase family protein</fullName>
    </submittedName>
</protein>
<dbReference type="Gene3D" id="3.40.50.1240">
    <property type="entry name" value="Phosphoglycerate mutase-like"/>
    <property type="match status" value="1"/>
</dbReference>
<dbReference type="Proteomes" id="UP000264006">
    <property type="component" value="Chromosome"/>
</dbReference>
<name>A0A346Y0F7_9ACTN</name>
<evidence type="ECO:0000313" key="2">
    <source>
        <dbReference type="Proteomes" id="UP000264006"/>
    </source>
</evidence>
<dbReference type="CDD" id="cd07067">
    <property type="entry name" value="HP_PGM_like"/>
    <property type="match status" value="1"/>
</dbReference>
<dbReference type="KEGG" id="euz:DVS28_a3279"/>
<dbReference type="InterPro" id="IPR013078">
    <property type="entry name" value="His_Pase_superF_clade-1"/>
</dbReference>
<accession>A0A346Y0F7</accession>
<reference evidence="1 2" key="1">
    <citation type="submission" date="2018-09" db="EMBL/GenBank/DDBJ databases">
        <title>Complete genome sequence of Euzebya sp. DY32-46 isolated from seawater of Pacific Ocean.</title>
        <authorList>
            <person name="Xu L."/>
            <person name="Wu Y.-H."/>
            <person name="Xu X.-W."/>
        </authorList>
    </citation>
    <scope>NUCLEOTIDE SEQUENCE [LARGE SCALE GENOMIC DNA]</scope>
    <source>
        <strain evidence="1 2">DY32-46</strain>
    </source>
</reference>
<dbReference type="SUPFAM" id="SSF53254">
    <property type="entry name" value="Phosphoglycerate mutase-like"/>
    <property type="match status" value="1"/>
</dbReference>
<organism evidence="1 2">
    <name type="scientific">Euzebya pacifica</name>
    <dbReference type="NCBI Taxonomy" id="1608957"/>
    <lineage>
        <taxon>Bacteria</taxon>
        <taxon>Bacillati</taxon>
        <taxon>Actinomycetota</taxon>
        <taxon>Nitriliruptoria</taxon>
        <taxon>Euzebyales</taxon>
    </lineage>
</organism>
<gene>
    <name evidence="1" type="ORF">DVS28_a3279</name>
</gene>
<dbReference type="Pfam" id="PF00300">
    <property type="entry name" value="His_Phos_1"/>
    <property type="match status" value="1"/>
</dbReference>